<keyword evidence="8" id="KW-1185">Reference proteome</keyword>
<evidence type="ECO:0000313" key="7">
    <source>
        <dbReference type="EMBL" id="PIS58696.1"/>
    </source>
</evidence>
<dbReference type="Pfam" id="PF02826">
    <property type="entry name" value="2-Hacid_dh_C"/>
    <property type="match status" value="1"/>
</dbReference>
<dbReference type="GO" id="GO:0005829">
    <property type="term" value="C:cytosol"/>
    <property type="evidence" value="ECO:0007669"/>
    <property type="project" value="TreeGrafter"/>
</dbReference>
<dbReference type="OMA" id="LPWCMGA"/>
<dbReference type="InterPro" id="IPR006140">
    <property type="entry name" value="D-isomer_DH_NAD-bd"/>
</dbReference>
<evidence type="ECO:0000259" key="5">
    <source>
        <dbReference type="Pfam" id="PF02826"/>
    </source>
</evidence>
<dbReference type="GO" id="GO:0051287">
    <property type="term" value="F:NAD binding"/>
    <property type="evidence" value="ECO:0007669"/>
    <property type="project" value="InterPro"/>
</dbReference>
<comment type="similarity">
    <text evidence="3">Belongs to the D-isomer specific 2-hydroxyacid dehydrogenase family.</text>
</comment>
<feature type="domain" description="D-isomer specific 2-hydroxyacid dehydrogenase NAD-binding" evidence="5">
    <location>
        <begin position="184"/>
        <end position="332"/>
    </location>
</feature>
<evidence type="ECO:0000313" key="6">
    <source>
        <dbReference type="EMBL" id="KAK8440810.1"/>
    </source>
</evidence>
<dbReference type="VEuPathDB" id="FungiDB:CJI97_000149"/>
<dbReference type="PANTHER" id="PTHR10996:SF178">
    <property type="entry name" value="2-HYDROXYACID DEHYDROGENASE YGL185C-RELATED"/>
    <property type="match status" value="1"/>
</dbReference>
<evidence type="ECO:0000313" key="8">
    <source>
        <dbReference type="Proteomes" id="UP000230249"/>
    </source>
</evidence>
<dbReference type="STRING" id="498019.A0A2H1A749"/>
<dbReference type="SUPFAM" id="SSF52283">
    <property type="entry name" value="Formate/glycerate dehydrogenase catalytic domain-like"/>
    <property type="match status" value="1"/>
</dbReference>
<dbReference type="AlphaFoldDB" id="A0A2H1A749"/>
<dbReference type="EMBL" id="PEKT03000002">
    <property type="protein sequence ID" value="KAK8440810.1"/>
    <property type="molecule type" value="Genomic_DNA"/>
</dbReference>
<dbReference type="GO" id="GO:0030267">
    <property type="term" value="F:glyoxylate reductase (NADPH) activity"/>
    <property type="evidence" value="ECO:0007669"/>
    <property type="project" value="TreeGrafter"/>
</dbReference>
<dbReference type="PANTHER" id="PTHR10996">
    <property type="entry name" value="2-HYDROXYACID DEHYDROGENASE-RELATED"/>
    <property type="match status" value="1"/>
</dbReference>
<comment type="caution">
    <text evidence="7">The sequence shown here is derived from an EMBL/GenBank/DDBJ whole genome shotgun (WGS) entry which is preliminary data.</text>
</comment>
<dbReference type="VEuPathDB" id="FungiDB:CJJ07_001219"/>
<dbReference type="Proteomes" id="UP000230249">
    <property type="component" value="Unassembled WGS sequence"/>
</dbReference>
<proteinExistence type="inferred from homology"/>
<reference evidence="7 8" key="1">
    <citation type="journal article" date="2017" name="Clin. Infect. Dis.">
        <title>Simultaneous emergence of multidrug-resistant Candida auris on 3 continents confirmed by whole-genome sequencing and epidemiological analyses.</title>
        <authorList>
            <person name="Lockhart S.R."/>
            <person name="Etienne K.A."/>
            <person name="Vallabhaneni S."/>
            <person name="Farooqi J."/>
            <person name="Chowdhary A."/>
            <person name="Govender N.P."/>
            <person name="Colombo A.L."/>
            <person name="Calvo B."/>
            <person name="Cuomo C.A."/>
            <person name="Desjardins C.A."/>
            <person name="Berkow E.L."/>
            <person name="Castanheira M."/>
            <person name="Magobo R.E."/>
            <person name="Jabeen K."/>
            <person name="Asghar R.J."/>
            <person name="Meis J.F."/>
            <person name="Jackson B."/>
            <person name="Chiller T."/>
            <person name="Litvintseva A.P."/>
        </authorList>
    </citation>
    <scope>NUCLEOTIDE SEQUENCE [LARGE SCALE GENOMIC DNA]</scope>
    <source>
        <strain evidence="7 8">B8441</strain>
    </source>
</reference>
<dbReference type="InterPro" id="IPR006139">
    <property type="entry name" value="D-isomer_2_OHA_DH_cat_dom"/>
</dbReference>
<name>A0A2H1A749_CANAR</name>
<dbReference type="VEuPathDB" id="FungiDB:CJJ09_002120"/>
<dbReference type="Pfam" id="PF00389">
    <property type="entry name" value="2-Hacid_dh"/>
    <property type="match status" value="1"/>
</dbReference>
<dbReference type="Gene3D" id="3.40.50.720">
    <property type="entry name" value="NAD(P)-binding Rossmann-like Domain"/>
    <property type="match status" value="2"/>
</dbReference>
<dbReference type="VEuPathDB" id="FungiDB:CJI96_0001580"/>
<dbReference type="VEuPathDB" id="FungiDB:QG37_02677"/>
<dbReference type="GO" id="GO:0016618">
    <property type="term" value="F:hydroxypyruvate reductase [NAD(P)H] activity"/>
    <property type="evidence" value="ECO:0007669"/>
    <property type="project" value="TreeGrafter"/>
</dbReference>
<dbReference type="EMBL" id="PEKT02000001">
    <property type="protein sequence ID" value="PIS58696.1"/>
    <property type="molecule type" value="Genomic_DNA"/>
</dbReference>
<sequence length="365" mass="40414">MTKPKVLFIGDLNKDLPEYAQFIKKVEPVFYELPDTKEQLIHDFRTKLNDIQAIYGAWLGFVLLGGFTGEILEAAPKSLRVVSICSVGHEPYNGAEMAKKNIILTNVPSDGAAKPVAELVLYYTLSAFRNFPCYFSSFSPSVNHTVKTRSLLDSNKFDCAKGRCQLEDHNGYSFGHYMGGRPCLSPNGHNAVIVGFGNIGQTIARYLSNVGMNIHYVKRRPLSEKEESQLGFPVQYHKTLLDARDVADLIVIACPGTPETYHMVDANVINSMSKPFRIINIGRGPVIDEQALVDGLKSGKVLFAGLDVFEKEPAVHPELYNRQDVVLTPHIGASTKENFDYTAIMAMKNIENVLLEGGEGISRVN</sequence>
<evidence type="ECO:0000256" key="1">
    <source>
        <dbReference type="ARBA" id="ARBA00023002"/>
    </source>
</evidence>
<reference evidence="7" key="2">
    <citation type="submission" date="2017-11" db="EMBL/GenBank/DDBJ databases">
        <title>Candida auris genome assembly and annotation.</title>
        <authorList>
            <person name="Munoz J.F."/>
            <person name="Gade L.G."/>
            <person name="Chow N.A."/>
            <person name="Litvintseva A.P."/>
            <person name="Loparev V.N."/>
            <person name="Cuomo C.A."/>
        </authorList>
    </citation>
    <scope>NUCLEOTIDE SEQUENCE</scope>
    <source>
        <strain evidence="7">B8441</strain>
    </source>
</reference>
<evidence type="ECO:0000256" key="2">
    <source>
        <dbReference type="ARBA" id="ARBA00023027"/>
    </source>
</evidence>
<gene>
    <name evidence="7" type="ORF">B9J08_000144</name>
    <name evidence="6" type="ORF">B9J08_02103</name>
</gene>
<dbReference type="VEuPathDB" id="FungiDB:B9J08_000144"/>
<dbReference type="InterPro" id="IPR050223">
    <property type="entry name" value="D-isomer_2-hydroxyacid_DH"/>
</dbReference>
<accession>A0A2H1A749</accession>
<feature type="domain" description="D-isomer specific 2-hydroxyacid dehydrogenase catalytic" evidence="4">
    <location>
        <begin position="22"/>
        <end position="363"/>
    </location>
</feature>
<dbReference type="SUPFAM" id="SSF51735">
    <property type="entry name" value="NAD(P)-binding Rossmann-fold domains"/>
    <property type="match status" value="1"/>
</dbReference>
<reference evidence="6 8" key="3">
    <citation type="journal article" date="2018" name="Nat. Commun.">
        <title>Genomic insights into multidrug-resistance, mating and virulence in Candida auris and related emerging species.</title>
        <authorList>
            <person name="Munoz J.F."/>
            <person name="Gade L."/>
            <person name="Chow N.A."/>
            <person name="Loparev V.N."/>
            <person name="Juieng P."/>
            <person name="Berkow E.L."/>
            <person name="Farrer R.A."/>
            <person name="Litvintseva A.P."/>
            <person name="Cuomo C.A."/>
        </authorList>
    </citation>
    <scope>GENOME REANNOTATION</scope>
    <source>
        <strain evidence="6 8">B8441</strain>
    </source>
</reference>
<protein>
    <recommendedName>
        <fullName evidence="9">D-isomer specific 2-hydroxyacid dehydrogenase NAD-binding domain-containing protein</fullName>
    </recommendedName>
</protein>
<reference evidence="6" key="4">
    <citation type="submission" date="2024-03" db="EMBL/GenBank/DDBJ databases">
        <title>Improved genome assembly of Candida auris strain B8441 and annotation of B11205.</title>
        <authorList>
            <person name="Cauldron N.C."/>
            <person name="Shea T."/>
            <person name="Cuomo C.A."/>
        </authorList>
    </citation>
    <scope>NUCLEOTIDE SEQUENCE</scope>
    <source>
        <strain evidence="6">B8441</strain>
    </source>
</reference>
<evidence type="ECO:0000256" key="3">
    <source>
        <dbReference type="RuleBase" id="RU003719"/>
    </source>
</evidence>
<organism evidence="7">
    <name type="scientific">Candidozyma auris</name>
    <name type="common">Yeast</name>
    <name type="synonym">Candida auris</name>
    <dbReference type="NCBI Taxonomy" id="498019"/>
    <lineage>
        <taxon>Eukaryota</taxon>
        <taxon>Fungi</taxon>
        <taxon>Dikarya</taxon>
        <taxon>Ascomycota</taxon>
        <taxon>Saccharomycotina</taxon>
        <taxon>Pichiomycetes</taxon>
        <taxon>Metschnikowiaceae</taxon>
        <taxon>Candidozyma</taxon>
    </lineage>
</organism>
<evidence type="ECO:0000259" key="4">
    <source>
        <dbReference type="Pfam" id="PF00389"/>
    </source>
</evidence>
<dbReference type="InterPro" id="IPR036291">
    <property type="entry name" value="NAD(P)-bd_dom_sf"/>
</dbReference>
<keyword evidence="1 3" id="KW-0560">Oxidoreductase</keyword>
<keyword evidence="2" id="KW-0520">NAD</keyword>
<evidence type="ECO:0008006" key="9">
    <source>
        <dbReference type="Google" id="ProtNLM"/>
    </source>
</evidence>